<dbReference type="EMBL" id="LLXX01000143">
    <property type="protein sequence ID" value="KRR03162.1"/>
    <property type="molecule type" value="Genomic_DNA"/>
</dbReference>
<keyword evidence="2" id="KW-1185">Reference proteome</keyword>
<protein>
    <submittedName>
        <fullName evidence="1">Uncharacterized protein</fullName>
    </submittedName>
</protein>
<dbReference type="Proteomes" id="UP000051913">
    <property type="component" value="Unassembled WGS sequence"/>
</dbReference>
<reference evidence="1 2" key="1">
    <citation type="submission" date="2014-03" db="EMBL/GenBank/DDBJ databases">
        <title>Bradyrhizobium valentinum sp. nov., isolated from effective nodules of Lupinus mariae-josephae, a lupine endemic of basic-lime soils in Eastern Spain.</title>
        <authorList>
            <person name="Duran D."/>
            <person name="Rey L."/>
            <person name="Navarro A."/>
            <person name="Busquets A."/>
            <person name="Imperial J."/>
            <person name="Ruiz-Argueso T."/>
        </authorList>
    </citation>
    <scope>NUCLEOTIDE SEQUENCE [LARGE SCALE GENOMIC DNA]</scope>
    <source>
        <strain evidence="1 2">LmjM3</strain>
    </source>
</reference>
<gene>
    <name evidence="1" type="ORF">CP49_04260</name>
</gene>
<sequence length="68" mass="8152">MIAEGENSRLPGSLEPPASWMQIWHLWTIVIPRRSITGRLVHGKVWRRYDGRRWIYKKFVEFADDRAD</sequence>
<proteinExistence type="predicted"/>
<evidence type="ECO:0000313" key="2">
    <source>
        <dbReference type="Proteomes" id="UP000051913"/>
    </source>
</evidence>
<accession>A0A0R3L5T9</accession>
<comment type="caution">
    <text evidence="1">The sequence shown here is derived from an EMBL/GenBank/DDBJ whole genome shotgun (WGS) entry which is preliminary data.</text>
</comment>
<dbReference type="AlphaFoldDB" id="A0A0R3L5T9"/>
<name>A0A0R3L5T9_9BRAD</name>
<organism evidence="1 2">
    <name type="scientific">Bradyrhizobium valentinum</name>
    <dbReference type="NCBI Taxonomy" id="1518501"/>
    <lineage>
        <taxon>Bacteria</taxon>
        <taxon>Pseudomonadati</taxon>
        <taxon>Pseudomonadota</taxon>
        <taxon>Alphaproteobacteria</taxon>
        <taxon>Hyphomicrobiales</taxon>
        <taxon>Nitrobacteraceae</taxon>
        <taxon>Bradyrhizobium</taxon>
    </lineage>
</organism>
<evidence type="ECO:0000313" key="1">
    <source>
        <dbReference type="EMBL" id="KRR03162.1"/>
    </source>
</evidence>